<dbReference type="OrthoDB" id="1443407at2"/>
<evidence type="ECO:0000313" key="6">
    <source>
        <dbReference type="Proteomes" id="UP000319941"/>
    </source>
</evidence>
<dbReference type="AlphaFoldDB" id="A0A558HS75"/>
<dbReference type="InterPro" id="IPR018893">
    <property type="entry name" value="T8SS_CsgF"/>
</dbReference>
<accession>A0A558HS75</accession>
<reference evidence="5 6" key="1">
    <citation type="submission" date="2019-07" db="EMBL/GenBank/DDBJ databases">
        <title>Diversity of Bacteria from Kongsfjorden, Arctic.</title>
        <authorList>
            <person name="Yu Y."/>
        </authorList>
    </citation>
    <scope>NUCLEOTIDE SEQUENCE [LARGE SCALE GENOMIC DNA]</scope>
    <source>
        <strain evidence="5 6">SM1923</strain>
    </source>
</reference>
<gene>
    <name evidence="5" type="ORF">FQP86_05275</name>
</gene>
<evidence type="ECO:0000256" key="1">
    <source>
        <dbReference type="ARBA" id="ARBA00003989"/>
    </source>
</evidence>
<evidence type="ECO:0000313" key="5">
    <source>
        <dbReference type="EMBL" id="TVU71941.1"/>
    </source>
</evidence>
<evidence type="ECO:0000256" key="4">
    <source>
        <dbReference type="SAM" id="SignalP"/>
    </source>
</evidence>
<evidence type="ECO:0000256" key="3">
    <source>
        <dbReference type="ARBA" id="ARBA00022729"/>
    </source>
</evidence>
<keyword evidence="6" id="KW-1185">Reference proteome</keyword>
<feature type="signal peptide" evidence="4">
    <location>
        <begin position="1"/>
        <end position="19"/>
    </location>
</feature>
<organism evidence="5 6">
    <name type="scientific">Cobetia crustatorum</name>
    <dbReference type="NCBI Taxonomy" id="553385"/>
    <lineage>
        <taxon>Bacteria</taxon>
        <taxon>Pseudomonadati</taxon>
        <taxon>Pseudomonadota</taxon>
        <taxon>Gammaproteobacteria</taxon>
        <taxon>Oceanospirillales</taxon>
        <taxon>Halomonadaceae</taxon>
        <taxon>Cobetia</taxon>
    </lineage>
</organism>
<evidence type="ECO:0000256" key="2">
    <source>
        <dbReference type="ARBA" id="ARBA00014031"/>
    </source>
</evidence>
<sequence>MKHQTLAVSLLLSAMPLYAGELIYQPINPSFGGNPLNGSYLLNKAQVQDTHDDPDAFAFDSLSDTQLFINDLRNSLVSDAITDAVDAAEPGRSSVIDSAQLRIEVVSNGNGGFSMQVLDRATGETTVINLGTSGNTF</sequence>
<name>A0A558HS75_9GAMM</name>
<dbReference type="RefSeq" id="WP_024951024.1">
    <property type="nucleotide sequence ID" value="NZ_CAWOWR010000087.1"/>
</dbReference>
<dbReference type="EMBL" id="VNFH01000003">
    <property type="protein sequence ID" value="TVU71941.1"/>
    <property type="molecule type" value="Genomic_DNA"/>
</dbReference>
<dbReference type="STRING" id="553385.GCA_000591415_00693"/>
<protein>
    <recommendedName>
        <fullName evidence="2">Curli production assembly/transport component CsgF</fullName>
    </recommendedName>
</protein>
<proteinExistence type="predicted"/>
<comment type="caution">
    <text evidence="5">The sequence shown here is derived from an EMBL/GenBank/DDBJ whole genome shotgun (WGS) entry which is preliminary data.</text>
</comment>
<dbReference type="Proteomes" id="UP000319941">
    <property type="component" value="Unassembled WGS sequence"/>
</dbReference>
<comment type="function">
    <text evidence="1">May be involved in the biogenesis of curli organelles.</text>
</comment>
<feature type="chain" id="PRO_5021727929" description="Curli production assembly/transport component CsgF" evidence="4">
    <location>
        <begin position="20"/>
        <end position="137"/>
    </location>
</feature>
<keyword evidence="3 4" id="KW-0732">Signal</keyword>
<dbReference type="Pfam" id="PF10614">
    <property type="entry name" value="CsgF"/>
    <property type="match status" value="1"/>
</dbReference>